<comment type="caution">
    <text evidence="2">The sequence shown here is derived from an EMBL/GenBank/DDBJ whole genome shotgun (WGS) entry which is preliminary data.</text>
</comment>
<reference evidence="2" key="1">
    <citation type="journal article" date="2021" name="PeerJ">
        <title>Extensive microbial diversity within the chicken gut microbiome revealed by metagenomics and culture.</title>
        <authorList>
            <person name="Gilroy R."/>
            <person name="Ravi A."/>
            <person name="Getino M."/>
            <person name="Pursley I."/>
            <person name="Horton D.L."/>
            <person name="Alikhan N.F."/>
            <person name="Baker D."/>
            <person name="Gharbi K."/>
            <person name="Hall N."/>
            <person name="Watson M."/>
            <person name="Adriaenssens E.M."/>
            <person name="Foster-Nyarko E."/>
            <person name="Jarju S."/>
            <person name="Secka A."/>
            <person name="Antonio M."/>
            <person name="Oren A."/>
            <person name="Chaudhuri R.R."/>
            <person name="La Ragione R."/>
            <person name="Hildebrand F."/>
            <person name="Pallen M.J."/>
        </authorList>
    </citation>
    <scope>NUCLEOTIDE SEQUENCE</scope>
    <source>
        <strain evidence="2">ChiSxjej5B17-1746</strain>
    </source>
</reference>
<dbReference type="EMBL" id="DXGI01000143">
    <property type="protein sequence ID" value="HIW78290.1"/>
    <property type="molecule type" value="Genomic_DNA"/>
</dbReference>
<dbReference type="PANTHER" id="PTHR38139">
    <property type="entry name" value="GATE DOMAIN-CONTAINING PROTEIN"/>
    <property type="match status" value="1"/>
</dbReference>
<keyword evidence="1" id="KW-0472">Membrane</keyword>
<dbReference type="InterPro" id="IPR038880">
    <property type="entry name" value="MJ0871-like"/>
</dbReference>
<evidence type="ECO:0000313" key="2">
    <source>
        <dbReference type="EMBL" id="HIW78290.1"/>
    </source>
</evidence>
<reference evidence="2" key="2">
    <citation type="submission" date="2021-04" db="EMBL/GenBank/DDBJ databases">
        <authorList>
            <person name="Gilroy R."/>
        </authorList>
    </citation>
    <scope>NUCLEOTIDE SEQUENCE</scope>
    <source>
        <strain evidence="2">ChiSxjej5B17-1746</strain>
    </source>
</reference>
<accession>A0A9D1QZZ1</accession>
<evidence type="ECO:0000256" key="1">
    <source>
        <dbReference type="SAM" id="Phobius"/>
    </source>
</evidence>
<dbReference type="PANTHER" id="PTHR38139:SF1">
    <property type="entry name" value="NUCLEOSIDE TRANSPORTER_FEOB GTPASE GATE DOMAIN-CONTAINING PROTEIN"/>
    <property type="match status" value="1"/>
</dbReference>
<keyword evidence="1" id="KW-0812">Transmembrane</keyword>
<dbReference type="Proteomes" id="UP000824264">
    <property type="component" value="Unassembled WGS sequence"/>
</dbReference>
<sequence length="322" mass="35280">MNLSELMPLWESLVRPLTRLLLAMCLGLLVANVVEALRWTQPLARLSAPLVRLARLGETAGASFSMAFFSPAAANALLSESHAKGETSLRELVLANLFNSLPAYMVHLPTMLFMLWPVLGAPALVYTGLTLGAAALRTLFTVGLGHALLPPLQGEQCLECRLPQEKVTLKSAASKAWKRFRRRLPKLVVFTIPVYVAMYVMQHYGLFRAAQDWLSQHTPWLGFIRPEALGIVLLSLAAEIGASLSAAGSALHMGGLTPSEVIIALLVGNILSTPMRTIRHQFPAYAGYYSPGLAFKLILCNQLLRTLTMIGVTWAYWLYAIN</sequence>
<feature type="transmembrane region" description="Helical" evidence="1">
    <location>
        <begin position="250"/>
        <end position="273"/>
    </location>
</feature>
<proteinExistence type="predicted"/>
<protein>
    <recommendedName>
        <fullName evidence="4">Nucleoside recognition protein</fullName>
    </recommendedName>
</protein>
<evidence type="ECO:0000313" key="3">
    <source>
        <dbReference type="Proteomes" id="UP000824264"/>
    </source>
</evidence>
<dbReference type="AlphaFoldDB" id="A0A9D1QZZ1"/>
<organism evidence="2 3">
    <name type="scientific">Candidatus Bilophila faecipullorum</name>
    <dbReference type="NCBI Taxonomy" id="2838482"/>
    <lineage>
        <taxon>Bacteria</taxon>
        <taxon>Pseudomonadati</taxon>
        <taxon>Thermodesulfobacteriota</taxon>
        <taxon>Desulfovibrionia</taxon>
        <taxon>Desulfovibrionales</taxon>
        <taxon>Desulfovibrionaceae</taxon>
        <taxon>Bilophila</taxon>
    </lineage>
</organism>
<gene>
    <name evidence="2" type="ORF">H9874_03995</name>
</gene>
<keyword evidence="1" id="KW-1133">Transmembrane helix</keyword>
<evidence type="ECO:0008006" key="4">
    <source>
        <dbReference type="Google" id="ProtNLM"/>
    </source>
</evidence>
<name>A0A9D1QZZ1_9BACT</name>
<feature type="transmembrane region" description="Helical" evidence="1">
    <location>
        <begin position="125"/>
        <end position="149"/>
    </location>
</feature>
<feature type="transmembrane region" description="Helical" evidence="1">
    <location>
        <begin position="293"/>
        <end position="319"/>
    </location>
</feature>
<feature type="transmembrane region" description="Helical" evidence="1">
    <location>
        <begin position="187"/>
        <end position="207"/>
    </location>
</feature>